<feature type="compositionally biased region" description="Polar residues" evidence="5">
    <location>
        <begin position="182"/>
        <end position="208"/>
    </location>
</feature>
<evidence type="ECO:0000313" key="6">
    <source>
        <dbReference type="EMBL" id="PKY39961.1"/>
    </source>
</evidence>
<dbReference type="VEuPathDB" id="FungiDB:RhiirFUN_011894"/>
<accession>A0A2I1G022</accession>
<feature type="region of interest" description="Disordered" evidence="5">
    <location>
        <begin position="141"/>
        <end position="328"/>
    </location>
</feature>
<organism evidence="6 7">
    <name type="scientific">Rhizophagus irregularis</name>
    <dbReference type="NCBI Taxonomy" id="588596"/>
    <lineage>
        <taxon>Eukaryota</taxon>
        <taxon>Fungi</taxon>
        <taxon>Fungi incertae sedis</taxon>
        <taxon>Mucoromycota</taxon>
        <taxon>Glomeromycotina</taxon>
        <taxon>Glomeromycetes</taxon>
        <taxon>Glomerales</taxon>
        <taxon>Glomeraceae</taxon>
        <taxon>Rhizophagus</taxon>
    </lineage>
</organism>
<feature type="compositionally biased region" description="Basic and acidic residues" evidence="5">
    <location>
        <begin position="218"/>
        <end position="238"/>
    </location>
</feature>
<evidence type="ECO:0000256" key="1">
    <source>
        <dbReference type="ARBA" id="ARBA00004123"/>
    </source>
</evidence>
<name>A0A2I1G022_9GLOM</name>
<evidence type="ECO:0000313" key="7">
    <source>
        <dbReference type="Proteomes" id="UP000234323"/>
    </source>
</evidence>
<proteinExistence type="predicted"/>
<feature type="compositionally biased region" description="Low complexity" evidence="5">
    <location>
        <begin position="164"/>
        <end position="173"/>
    </location>
</feature>
<dbReference type="GO" id="GO:1904161">
    <property type="term" value="P:DNA synthesis involved in UV-damage excision repair"/>
    <property type="evidence" value="ECO:0007669"/>
    <property type="project" value="TreeGrafter"/>
</dbReference>
<keyword evidence="7" id="KW-1185">Reference proteome</keyword>
<dbReference type="VEuPathDB" id="FungiDB:FUN_014732"/>
<dbReference type="FunFam" id="3.90.1030.20:FF:000002">
    <property type="entry name" value="DNA polymerase delta subunit"/>
    <property type="match status" value="1"/>
</dbReference>
<evidence type="ECO:0000256" key="2">
    <source>
        <dbReference type="ARBA" id="ARBA00017589"/>
    </source>
</evidence>
<dbReference type="AlphaFoldDB" id="A0A2I1G022"/>
<keyword evidence="4" id="KW-0539">Nucleus</keyword>
<protein>
    <recommendedName>
        <fullName evidence="2">DNA polymerase delta subunit 3</fullName>
    </recommendedName>
</protein>
<evidence type="ECO:0000256" key="3">
    <source>
        <dbReference type="ARBA" id="ARBA00022705"/>
    </source>
</evidence>
<feature type="compositionally biased region" description="Basic and acidic residues" evidence="5">
    <location>
        <begin position="444"/>
        <end position="455"/>
    </location>
</feature>
<dbReference type="PANTHER" id="PTHR17598:SF13">
    <property type="entry name" value="DNA POLYMERASE DELTA SUBUNIT 3"/>
    <property type="match status" value="1"/>
</dbReference>
<feature type="region of interest" description="Disordered" evidence="5">
    <location>
        <begin position="444"/>
        <end position="483"/>
    </location>
</feature>
<feature type="compositionally biased region" description="Basic and acidic residues" evidence="5">
    <location>
        <begin position="146"/>
        <end position="161"/>
    </location>
</feature>
<keyword evidence="3" id="KW-0235">DNA replication</keyword>
<dbReference type="Proteomes" id="UP000234323">
    <property type="component" value="Unassembled WGS sequence"/>
</dbReference>
<dbReference type="Pfam" id="PF09507">
    <property type="entry name" value="CDC27"/>
    <property type="match status" value="1"/>
</dbReference>
<comment type="caution">
    <text evidence="6">The sequence shown here is derived from an EMBL/GenBank/DDBJ whole genome shotgun (WGS) entry which is preliminary data.</text>
</comment>
<dbReference type="InterPro" id="IPR019038">
    <property type="entry name" value="POLD3"/>
</dbReference>
<evidence type="ECO:0000256" key="5">
    <source>
        <dbReference type="SAM" id="MobiDB-lite"/>
    </source>
</evidence>
<feature type="compositionally biased region" description="Basic and acidic residues" evidence="5">
    <location>
        <begin position="292"/>
        <end position="307"/>
    </location>
</feature>
<dbReference type="GO" id="GO:0043625">
    <property type="term" value="C:delta DNA polymerase complex"/>
    <property type="evidence" value="ECO:0007669"/>
    <property type="project" value="InterPro"/>
</dbReference>
<evidence type="ECO:0000256" key="4">
    <source>
        <dbReference type="ARBA" id="ARBA00023242"/>
    </source>
</evidence>
<dbReference type="GO" id="GO:0006271">
    <property type="term" value="P:DNA strand elongation involved in DNA replication"/>
    <property type="evidence" value="ECO:0007669"/>
    <property type="project" value="TreeGrafter"/>
</dbReference>
<dbReference type="Gene3D" id="3.90.1030.20">
    <property type="entry name" value="DNA polymerase delta, p66 (Cdc27) subunit, wHTH domain"/>
    <property type="match status" value="1"/>
</dbReference>
<dbReference type="PANTHER" id="PTHR17598">
    <property type="entry name" value="DNA POLYMERASE DELTA SUBUNIT 3"/>
    <property type="match status" value="1"/>
</dbReference>
<dbReference type="EMBL" id="LLXI01000084">
    <property type="protein sequence ID" value="PKY39961.1"/>
    <property type="molecule type" value="Genomic_DNA"/>
</dbReference>
<gene>
    <name evidence="6" type="ORF">RhiirA4_394079</name>
</gene>
<sequence length="483" mass="54297">MTATEQLVIVEQLVLQERKIVTYGWLSKYLNIHANKAKQLLYEFISEYKPSKENNVHAIYCICGLTADNKQHTVTLVTQEKLEAARKGFTRLTSLHVYSVQPVCPTEAELIKAGREPIDKVANEPVLNTNKDATTVTSTLVSQSIDVKESPKPEKVDEKKLAKSKSTSSEKSTPITVAIKNMVSQASDKTSDIDSVSNKTAPQDGSEASNKKEKKRKSIEVESNHSEDFGGSKEEQTNKKSKKQTTAKQKDDKTSDITSLLNKAASHKELKASNKKSKKRKSDEAIDFEISEEGKAANKQKNDKESLQSDDNSQNKVTTKDKVVKKRKSYKVADDLNQQEVEASKIVERKNGIASLLNRVDKTEQQLEISDKLDNLDINNDKKDQSQGKLSVALVQNTPLTAQQKKRGRRQILKSRSYVNERGYTVHENYHEWESFSEDELVSEKKPQKVIKAEEPNITAKRGKKKKGDNGSQKSLLNFFGRK</sequence>
<dbReference type="InterPro" id="IPR041913">
    <property type="entry name" value="POLD3_sf"/>
</dbReference>
<comment type="subcellular location">
    <subcellularLocation>
        <location evidence="1">Nucleus</location>
    </subcellularLocation>
</comment>
<dbReference type="VEuPathDB" id="FungiDB:RhiirA1_421517"/>
<dbReference type="GO" id="GO:0006297">
    <property type="term" value="P:nucleotide-excision repair, DNA gap filling"/>
    <property type="evidence" value="ECO:0007669"/>
    <property type="project" value="TreeGrafter"/>
</dbReference>
<dbReference type="GO" id="GO:0003887">
    <property type="term" value="F:DNA-directed DNA polymerase activity"/>
    <property type="evidence" value="ECO:0007669"/>
    <property type="project" value="TreeGrafter"/>
</dbReference>
<reference evidence="6 7" key="1">
    <citation type="submission" date="2015-10" db="EMBL/GenBank/DDBJ databases">
        <title>Genome analyses suggest a sexual origin of heterokaryosis in a supposedly ancient asexual fungus.</title>
        <authorList>
            <person name="Ropars J."/>
            <person name="Sedzielewska K."/>
            <person name="Noel J."/>
            <person name="Charron P."/>
            <person name="Farinelli L."/>
            <person name="Marton T."/>
            <person name="Kruger M."/>
            <person name="Pelin A."/>
            <person name="Brachmann A."/>
            <person name="Corradi N."/>
        </authorList>
    </citation>
    <scope>NUCLEOTIDE SEQUENCE [LARGE SCALE GENOMIC DNA]</scope>
    <source>
        <strain evidence="6 7">A4</strain>
    </source>
</reference>